<gene>
    <name evidence="1" type="ORF">BCR43DRAFT_488915</name>
</gene>
<sequence>MVNASLADAMRALLKAQSTRVALYKEFDDAFKDFLNTTCSAEEYQLVCTTVTQGFQEVSTEIQAIEAQVTAGRPDIAGLIRQLQNLEKDKLYMTCRSQILTIEARETDKDLDEPIQDLKTSLETTLADITEVWDAIREEATELAYA</sequence>
<organism evidence="1 2">
    <name type="scientific">Syncephalastrum racemosum</name>
    <name type="common">Filamentous fungus</name>
    <dbReference type="NCBI Taxonomy" id="13706"/>
    <lineage>
        <taxon>Eukaryota</taxon>
        <taxon>Fungi</taxon>
        <taxon>Fungi incertae sedis</taxon>
        <taxon>Mucoromycota</taxon>
        <taxon>Mucoromycotina</taxon>
        <taxon>Mucoromycetes</taxon>
        <taxon>Mucorales</taxon>
        <taxon>Syncephalastraceae</taxon>
        <taxon>Syncephalastrum</taxon>
    </lineage>
</organism>
<dbReference type="PANTHER" id="PTHR28309">
    <property type="entry name" value="REQUIRED FOR EXCISION 1-B DOMAIN-CONTAINING PROTEIN"/>
    <property type="match status" value="1"/>
</dbReference>
<dbReference type="PANTHER" id="PTHR28309:SF1">
    <property type="entry name" value="REQUIRED FOR EXCISION 1-B DOMAIN-CONTAINING PROTEIN"/>
    <property type="match status" value="1"/>
</dbReference>
<accession>A0A1X2HJJ6</accession>
<dbReference type="InterPro" id="IPR039491">
    <property type="entry name" value="REX1-B"/>
</dbReference>
<dbReference type="Proteomes" id="UP000242180">
    <property type="component" value="Unassembled WGS sequence"/>
</dbReference>
<dbReference type="InParanoid" id="A0A1X2HJJ6"/>
<proteinExistence type="predicted"/>
<evidence type="ECO:0000313" key="1">
    <source>
        <dbReference type="EMBL" id="ORY99219.1"/>
    </source>
</evidence>
<dbReference type="OMA" id="YLSGKCP"/>
<name>A0A1X2HJJ6_SYNRA</name>
<comment type="caution">
    <text evidence="1">The sequence shown here is derived from an EMBL/GenBank/DDBJ whole genome shotgun (WGS) entry which is preliminary data.</text>
</comment>
<reference evidence="1 2" key="1">
    <citation type="submission" date="2016-07" db="EMBL/GenBank/DDBJ databases">
        <title>Pervasive Adenine N6-methylation of Active Genes in Fungi.</title>
        <authorList>
            <consortium name="DOE Joint Genome Institute"/>
            <person name="Mondo S.J."/>
            <person name="Dannebaum R.O."/>
            <person name="Kuo R.C."/>
            <person name="Labutti K."/>
            <person name="Haridas S."/>
            <person name="Kuo A."/>
            <person name="Salamov A."/>
            <person name="Ahrendt S.R."/>
            <person name="Lipzen A."/>
            <person name="Sullivan W."/>
            <person name="Andreopoulos W.B."/>
            <person name="Clum A."/>
            <person name="Lindquist E."/>
            <person name="Daum C."/>
            <person name="Ramamoorthy G.K."/>
            <person name="Gryganskyi A."/>
            <person name="Culley D."/>
            <person name="Magnuson J.K."/>
            <person name="James T.Y."/>
            <person name="O'Malley M.A."/>
            <person name="Stajich J.E."/>
            <person name="Spatafora J.W."/>
            <person name="Visel A."/>
            <person name="Grigoriev I.V."/>
        </authorList>
    </citation>
    <scope>NUCLEOTIDE SEQUENCE [LARGE SCALE GENOMIC DNA]</scope>
    <source>
        <strain evidence="1 2">NRRL 2496</strain>
    </source>
</reference>
<keyword evidence="2" id="KW-1185">Reference proteome</keyword>
<evidence type="ECO:0000313" key="2">
    <source>
        <dbReference type="Proteomes" id="UP000242180"/>
    </source>
</evidence>
<dbReference type="Pfam" id="PF14966">
    <property type="entry name" value="DNA_repr_REX1B"/>
    <property type="match status" value="1"/>
</dbReference>
<protein>
    <submittedName>
        <fullName evidence="1">DNA repair REX1-B-domain-containing protein</fullName>
    </submittedName>
</protein>
<dbReference type="OrthoDB" id="434723at2759"/>
<dbReference type="AlphaFoldDB" id="A0A1X2HJJ6"/>
<dbReference type="EMBL" id="MCGN01000003">
    <property type="protein sequence ID" value="ORY99219.1"/>
    <property type="molecule type" value="Genomic_DNA"/>
</dbReference>